<reference evidence="3" key="1">
    <citation type="journal article" date="2016" name="Nat. Commun.">
        <title>Genome analysis of three Pneumocystis species reveals adaptation mechanisms to life exclusively in mammalian hosts.</title>
        <authorList>
            <person name="Ma L."/>
            <person name="Chen Z."/>
            <person name="Huang D.W."/>
            <person name="Kutty G."/>
            <person name="Ishihara M."/>
            <person name="Wang H."/>
            <person name="Abouelleil A."/>
            <person name="Bishop L."/>
            <person name="Davey E."/>
            <person name="Deng R."/>
            <person name="Deng X."/>
            <person name="Fan L."/>
            <person name="Fantoni G."/>
            <person name="Fitzgerald M."/>
            <person name="Gogineni E."/>
            <person name="Goldberg J.M."/>
            <person name="Handley G."/>
            <person name="Hu X."/>
            <person name="Huber C."/>
            <person name="Jiao X."/>
            <person name="Jones K."/>
            <person name="Levin J.Z."/>
            <person name="Liu Y."/>
            <person name="Macdonald P."/>
            <person name="Melnikov A."/>
            <person name="Raley C."/>
            <person name="Sassi M."/>
            <person name="Sherman B.T."/>
            <person name="Song X."/>
            <person name="Sykes S."/>
            <person name="Tran B."/>
            <person name="Walsh L."/>
            <person name="Xia Y."/>
            <person name="Yang J."/>
            <person name="Young S."/>
            <person name="Zeng Q."/>
            <person name="Zheng X."/>
            <person name="Stephens R."/>
            <person name="Nusbaum C."/>
            <person name="Birren B.W."/>
            <person name="Azadi P."/>
            <person name="Lempicki R.A."/>
            <person name="Cuomo C.A."/>
            <person name="Kovacs J.A."/>
        </authorList>
    </citation>
    <scope>NUCLEOTIDE SEQUENCE [LARGE SCALE GENOMIC DNA]</scope>
    <source>
        <strain evidence="3">B123</strain>
    </source>
</reference>
<dbReference type="EMBL" id="AFWA02000006">
    <property type="protein sequence ID" value="EMR10632.1"/>
    <property type="molecule type" value="Genomic_DNA"/>
</dbReference>
<dbReference type="HOGENOM" id="CLU_1704984_0_0_1"/>
<evidence type="ECO:0000313" key="2">
    <source>
        <dbReference type="EMBL" id="EMR10632.1"/>
    </source>
</evidence>
<organism evidence="2 3">
    <name type="scientific">Pneumocystis murina (strain B123)</name>
    <name type="common">Mouse pneumocystis pneumonia agent</name>
    <name type="synonym">Pneumocystis carinii f. sp. muris</name>
    <dbReference type="NCBI Taxonomy" id="1069680"/>
    <lineage>
        <taxon>Eukaryota</taxon>
        <taxon>Fungi</taxon>
        <taxon>Dikarya</taxon>
        <taxon>Ascomycota</taxon>
        <taxon>Taphrinomycotina</taxon>
        <taxon>Pneumocystomycetes</taxon>
        <taxon>Pneumocystaceae</taxon>
        <taxon>Pneumocystis</taxon>
    </lineage>
</organism>
<sequence length="154" mass="18209">MYNFFSRFKRAFLGRNSDILVNIQREIKTLKDITEHLDIGIPSTDLLLYYIRNQKVEKLSDKTLKHLCKLSFLSFPKDDKKEKLIEKISMNIDFVKSIKDVDVKYVKRLVSVRKDGPILLTYENLSNKTEEPCEWNVFGLTKNREGNFFVLKKQ</sequence>
<dbReference type="InterPro" id="IPR049545">
    <property type="entry name" value="Gta3_dom"/>
</dbReference>
<dbReference type="GO" id="GO:0006450">
    <property type="term" value="P:regulation of translational fidelity"/>
    <property type="evidence" value="ECO:0007669"/>
    <property type="project" value="InterPro"/>
</dbReference>
<comment type="caution">
    <text evidence="2">The sequence shown here is derived from an EMBL/GenBank/DDBJ whole genome shotgun (WGS) entry which is preliminary data.</text>
</comment>
<name>M7NTM4_PNEMU</name>
<evidence type="ECO:0000313" key="3">
    <source>
        <dbReference type="Proteomes" id="UP000011958"/>
    </source>
</evidence>
<protein>
    <recommendedName>
        <fullName evidence="1">Glutamyl-tRNA amidotransferase complex subunit Gta3 domain-containing protein</fullName>
    </recommendedName>
</protein>
<accession>M7NTM4</accession>
<dbReference type="VEuPathDB" id="FungiDB:PNEG_01333"/>
<dbReference type="SUPFAM" id="SSF141000">
    <property type="entry name" value="Glu-tRNAGln amidotransferase C subunit"/>
    <property type="match status" value="1"/>
</dbReference>
<dbReference type="Proteomes" id="UP000011958">
    <property type="component" value="Unassembled WGS sequence"/>
</dbReference>
<dbReference type="AlphaFoldDB" id="M7NTM4"/>
<dbReference type="InterPro" id="IPR036113">
    <property type="entry name" value="Asp/Glu-ADT_sf_sub_c"/>
</dbReference>
<feature type="domain" description="Glutamyl-tRNA amidotransferase complex subunit Gta3" evidence="1">
    <location>
        <begin position="57"/>
        <end position="109"/>
    </location>
</feature>
<proteinExistence type="predicted"/>
<gene>
    <name evidence="2" type="ORF">PNEG_01333</name>
</gene>
<dbReference type="GeneID" id="19895030"/>
<evidence type="ECO:0000259" key="1">
    <source>
        <dbReference type="Pfam" id="PF20978"/>
    </source>
</evidence>
<dbReference type="RefSeq" id="XP_007873261.1">
    <property type="nucleotide sequence ID" value="XM_007875070.1"/>
</dbReference>
<keyword evidence="3" id="KW-1185">Reference proteome</keyword>
<dbReference type="OrthoDB" id="5394539at2759"/>
<dbReference type="Pfam" id="PF20978">
    <property type="entry name" value="Gta3"/>
    <property type="match status" value="1"/>
</dbReference>